<dbReference type="AlphaFoldDB" id="A0A9W9X7F0"/>
<comment type="caution">
    <text evidence="2">The sequence shown here is derived from an EMBL/GenBank/DDBJ whole genome shotgun (WGS) entry which is preliminary data.</text>
</comment>
<proteinExistence type="predicted"/>
<dbReference type="Proteomes" id="UP001148312">
    <property type="component" value="Unassembled WGS sequence"/>
</dbReference>
<dbReference type="RefSeq" id="XP_056789849.1">
    <property type="nucleotide sequence ID" value="XM_056934655.1"/>
</dbReference>
<protein>
    <submittedName>
        <fullName evidence="2">Uncharacterized protein</fullName>
    </submittedName>
</protein>
<name>A0A9W9X7F0_9EURO</name>
<accession>A0A9W9X7F0</accession>
<feature type="region of interest" description="Disordered" evidence="1">
    <location>
        <begin position="34"/>
        <end position="63"/>
    </location>
</feature>
<reference evidence="2" key="1">
    <citation type="submission" date="2022-12" db="EMBL/GenBank/DDBJ databases">
        <authorList>
            <person name="Petersen C."/>
        </authorList>
    </citation>
    <scope>NUCLEOTIDE SEQUENCE</scope>
    <source>
        <strain evidence="2">IBT 30728</strain>
    </source>
</reference>
<evidence type="ECO:0000313" key="2">
    <source>
        <dbReference type="EMBL" id="KAJ5485065.1"/>
    </source>
</evidence>
<evidence type="ECO:0000256" key="1">
    <source>
        <dbReference type="SAM" id="MobiDB-lite"/>
    </source>
</evidence>
<gene>
    <name evidence="2" type="ORF">N7539_005053</name>
</gene>
<reference evidence="2" key="2">
    <citation type="journal article" date="2023" name="IMA Fungus">
        <title>Comparative genomic study of the Penicillium genus elucidates a diverse pangenome and 15 lateral gene transfer events.</title>
        <authorList>
            <person name="Petersen C."/>
            <person name="Sorensen T."/>
            <person name="Nielsen M.R."/>
            <person name="Sondergaard T.E."/>
            <person name="Sorensen J.L."/>
            <person name="Fitzpatrick D.A."/>
            <person name="Frisvad J.C."/>
            <person name="Nielsen K.L."/>
        </authorList>
    </citation>
    <scope>NUCLEOTIDE SEQUENCE</scope>
    <source>
        <strain evidence="2">IBT 30728</strain>
    </source>
</reference>
<keyword evidence="3" id="KW-1185">Reference proteome</keyword>
<dbReference type="EMBL" id="JAPWDQ010000005">
    <property type="protein sequence ID" value="KAJ5485065.1"/>
    <property type="molecule type" value="Genomic_DNA"/>
</dbReference>
<sequence length="63" mass="6810">MRANPTYWNFKATRSTCERPGSAEQTSILVSIRVSPQAASSRTVARSASERASWGAPDSEASH</sequence>
<organism evidence="2 3">
    <name type="scientific">Penicillium diatomitis</name>
    <dbReference type="NCBI Taxonomy" id="2819901"/>
    <lineage>
        <taxon>Eukaryota</taxon>
        <taxon>Fungi</taxon>
        <taxon>Dikarya</taxon>
        <taxon>Ascomycota</taxon>
        <taxon>Pezizomycotina</taxon>
        <taxon>Eurotiomycetes</taxon>
        <taxon>Eurotiomycetidae</taxon>
        <taxon>Eurotiales</taxon>
        <taxon>Aspergillaceae</taxon>
        <taxon>Penicillium</taxon>
    </lineage>
</organism>
<evidence type="ECO:0000313" key="3">
    <source>
        <dbReference type="Proteomes" id="UP001148312"/>
    </source>
</evidence>
<dbReference type="GeneID" id="81624904"/>
<feature type="compositionally biased region" description="Low complexity" evidence="1">
    <location>
        <begin position="38"/>
        <end position="53"/>
    </location>
</feature>